<keyword evidence="10" id="KW-1185">Reference proteome</keyword>
<comment type="similarity">
    <text evidence="3">Belongs to the DNA photolyase class-1 family.</text>
</comment>
<reference evidence="9 10" key="1">
    <citation type="submission" date="2018-01" db="EMBL/GenBank/DDBJ databases">
        <title>Complete and assembled Genome of Pantoea calida DSM22759T.</title>
        <authorList>
            <person name="Stevens M.J.A."/>
            <person name="Zurfluh K."/>
            <person name="Stephan R."/>
        </authorList>
    </citation>
    <scope>NUCLEOTIDE SEQUENCE [LARGE SCALE GENOMIC DNA]</scope>
    <source>
        <strain evidence="9 10">DSM 22759</strain>
    </source>
</reference>
<accession>A0ABM6RYK0</accession>
<dbReference type="PANTHER" id="PTHR11455:SF9">
    <property type="entry name" value="CRYPTOCHROME CIRCADIAN CLOCK 5 ISOFORM X1"/>
    <property type="match status" value="1"/>
</dbReference>
<dbReference type="InterPro" id="IPR018394">
    <property type="entry name" value="DNA_photolyase_1_CS_C"/>
</dbReference>
<dbReference type="SUPFAM" id="SSF48173">
    <property type="entry name" value="Cryptochrome/photolyase FAD-binding domain"/>
    <property type="match status" value="1"/>
</dbReference>
<dbReference type="InterPro" id="IPR002081">
    <property type="entry name" value="Cryptochrome/DNA_photolyase_1"/>
</dbReference>
<dbReference type="PROSITE" id="PS00394">
    <property type="entry name" value="DNA_PHOTOLYASES_1_1"/>
    <property type="match status" value="1"/>
</dbReference>
<evidence type="ECO:0000256" key="2">
    <source>
        <dbReference type="ARBA" id="ARBA00001974"/>
    </source>
</evidence>
<comment type="similarity">
    <text evidence="7">Belongs to the DNA photolyase family.</text>
</comment>
<dbReference type="Gene3D" id="3.40.50.620">
    <property type="entry name" value="HUPs"/>
    <property type="match status" value="1"/>
</dbReference>
<dbReference type="PRINTS" id="PR00147">
    <property type="entry name" value="DNAPHOTLYASE"/>
</dbReference>
<dbReference type="Pfam" id="PF03441">
    <property type="entry name" value="FAD_binding_7"/>
    <property type="match status" value="1"/>
</dbReference>
<evidence type="ECO:0000313" key="9">
    <source>
        <dbReference type="EMBL" id="AUY24585.1"/>
    </source>
</evidence>
<keyword evidence="4 7" id="KW-0285">Flavoprotein</keyword>
<evidence type="ECO:0000313" key="10">
    <source>
        <dbReference type="Proteomes" id="UP000237673"/>
    </source>
</evidence>
<dbReference type="InterPro" id="IPR014729">
    <property type="entry name" value="Rossmann-like_a/b/a_fold"/>
</dbReference>
<dbReference type="InterPro" id="IPR036134">
    <property type="entry name" value="Crypto/Photolyase_FAD-like_sf"/>
</dbReference>
<dbReference type="PROSITE" id="PS51645">
    <property type="entry name" value="PHR_CRY_ALPHA_BETA"/>
    <property type="match status" value="1"/>
</dbReference>
<sequence length="487" mass="56370">MATHLVWLRNDLRLNDNSALWAACRRREDRVIALFIATPEQWRRHNMSPRQADYIWRSLQLLQQGLAEKGIALHYHQCDDFNAAVSYLQQFCRERQVKALFYNYQYEFNERERDAAVERLLPQQGVTVQGFDDGVLLPPGSVRTGNQKMYKVFTPFSRACLKRLRDDLPPCLPAPEARADATADEPSTLTPFDYPRHSIDEQLFSPGEAAALRRLREFCRQQVADYPARRDYPAYESTSRLSVCLAVGTLSPRQCLHRLLREQPHALEAGPGSVWLNELIWRDFYRHLLVAFPALCKNQPFMAWTKQLAWQQRPEQFNAWCEGKTGFPIVDAAMRQMNATGWMHNRLRMITASFLVKDLQIDWRRGERYFMSVLIDGDLAANNGGWQWAASTGTDAVPYFRIFNPTTQGERFDKQGEFIRRWLPELAAVPDSAIHDPHGWAKKNHQRLDYPQPIVEHKAARQQTLAIFEAARKASPVISPEQVNEQF</sequence>
<evidence type="ECO:0000256" key="1">
    <source>
        <dbReference type="ARBA" id="ARBA00001932"/>
    </source>
</evidence>
<protein>
    <submittedName>
        <fullName evidence="9">Deoxyribodipyrimidine photo-lyase</fullName>
    </submittedName>
</protein>
<feature type="domain" description="Photolyase/cryptochrome alpha/beta" evidence="8">
    <location>
        <begin position="2"/>
        <end position="136"/>
    </location>
</feature>
<name>A0ABM6RYK0_9GAMM</name>
<dbReference type="InterPro" id="IPR036155">
    <property type="entry name" value="Crypto/Photolyase_N_sf"/>
</dbReference>
<dbReference type="Proteomes" id="UP000237673">
    <property type="component" value="Chromosome"/>
</dbReference>
<evidence type="ECO:0000256" key="7">
    <source>
        <dbReference type="RuleBase" id="RU004182"/>
    </source>
</evidence>
<evidence type="ECO:0000259" key="8">
    <source>
        <dbReference type="PROSITE" id="PS51645"/>
    </source>
</evidence>
<dbReference type="NCBIfam" id="NF007955">
    <property type="entry name" value="PRK10674.1"/>
    <property type="match status" value="1"/>
</dbReference>
<dbReference type="Gene3D" id="1.25.40.80">
    <property type="match status" value="1"/>
</dbReference>
<dbReference type="Pfam" id="PF00875">
    <property type="entry name" value="DNA_photolyase"/>
    <property type="match status" value="1"/>
</dbReference>
<gene>
    <name evidence="9" type="ORF">C2E16_06465</name>
</gene>
<comment type="cofactor">
    <cofactor evidence="2">
        <name>FAD</name>
        <dbReference type="ChEBI" id="CHEBI:57692"/>
    </cofactor>
</comment>
<dbReference type="Gene3D" id="1.10.579.10">
    <property type="entry name" value="DNA Cyclobutane Dipyrimidine Photolyase, subunit A, domain 3"/>
    <property type="match status" value="1"/>
</dbReference>
<evidence type="ECO:0000256" key="3">
    <source>
        <dbReference type="ARBA" id="ARBA00005862"/>
    </source>
</evidence>
<evidence type="ECO:0000256" key="4">
    <source>
        <dbReference type="ARBA" id="ARBA00022630"/>
    </source>
</evidence>
<dbReference type="InterPro" id="IPR005101">
    <property type="entry name" value="Cryptochr/Photolyase_FAD-bd"/>
</dbReference>
<keyword evidence="5 7" id="KW-0274">FAD</keyword>
<dbReference type="SUPFAM" id="SSF52425">
    <property type="entry name" value="Cryptochrome/photolyase, N-terminal domain"/>
    <property type="match status" value="1"/>
</dbReference>
<evidence type="ECO:0000256" key="6">
    <source>
        <dbReference type="ARBA" id="ARBA00022991"/>
    </source>
</evidence>
<dbReference type="GeneID" id="84630316"/>
<keyword evidence="6 7" id="KW-0157">Chromophore</keyword>
<dbReference type="EMBL" id="CP026378">
    <property type="protein sequence ID" value="AUY24585.1"/>
    <property type="molecule type" value="Genomic_DNA"/>
</dbReference>
<dbReference type="RefSeq" id="WP_104951450.1">
    <property type="nucleotide sequence ID" value="NZ_CP026378.1"/>
</dbReference>
<proteinExistence type="inferred from homology"/>
<evidence type="ECO:0000256" key="5">
    <source>
        <dbReference type="ARBA" id="ARBA00022827"/>
    </source>
</evidence>
<dbReference type="PROSITE" id="PS00691">
    <property type="entry name" value="DNA_PHOTOLYASES_1_2"/>
    <property type="match status" value="1"/>
</dbReference>
<dbReference type="InterPro" id="IPR006050">
    <property type="entry name" value="DNA_photolyase_N"/>
</dbReference>
<dbReference type="PANTHER" id="PTHR11455">
    <property type="entry name" value="CRYPTOCHROME"/>
    <property type="match status" value="1"/>
</dbReference>
<organism evidence="9 10">
    <name type="scientific">Mixta calida</name>
    <dbReference type="NCBI Taxonomy" id="665913"/>
    <lineage>
        <taxon>Bacteria</taxon>
        <taxon>Pseudomonadati</taxon>
        <taxon>Pseudomonadota</taxon>
        <taxon>Gammaproteobacteria</taxon>
        <taxon>Enterobacterales</taxon>
        <taxon>Erwiniaceae</taxon>
        <taxon>Mixta</taxon>
    </lineage>
</organism>
<comment type="cofactor">
    <cofactor evidence="1">
        <name>(6R)-5,10-methylene-5,6,7,8-tetrahydrofolate</name>
        <dbReference type="ChEBI" id="CHEBI:15636"/>
    </cofactor>
</comment>